<protein>
    <submittedName>
        <fullName evidence="1">Uncharacterized protein</fullName>
    </submittedName>
</protein>
<accession>A0A1M5IU04</accession>
<reference evidence="2" key="1">
    <citation type="submission" date="2016-11" db="EMBL/GenBank/DDBJ databases">
        <authorList>
            <person name="Varghese N."/>
            <person name="Submissions S."/>
        </authorList>
    </citation>
    <scope>NUCLEOTIDE SEQUENCE [LARGE SCALE GENOMIC DNA]</scope>
    <source>
        <strain evidence="2">DSM 27370</strain>
    </source>
</reference>
<dbReference type="OrthoDB" id="9992189at2"/>
<dbReference type="STRING" id="1346286.SAMN05444362_12119"/>
<proteinExistence type="predicted"/>
<gene>
    <name evidence="1" type="ORF">SAMN05444362_12119</name>
</gene>
<keyword evidence="2" id="KW-1185">Reference proteome</keyword>
<name>A0A1M5IU04_9BACT</name>
<evidence type="ECO:0000313" key="1">
    <source>
        <dbReference type="EMBL" id="SHG31818.1"/>
    </source>
</evidence>
<dbReference type="AlphaFoldDB" id="A0A1M5IU04"/>
<dbReference type="RefSeq" id="WP_062184235.1">
    <property type="nucleotide sequence ID" value="NZ_BBXL01000026.1"/>
</dbReference>
<organism evidence="1 2">
    <name type="scientific">Dysgonomonas macrotermitis</name>
    <dbReference type="NCBI Taxonomy" id="1346286"/>
    <lineage>
        <taxon>Bacteria</taxon>
        <taxon>Pseudomonadati</taxon>
        <taxon>Bacteroidota</taxon>
        <taxon>Bacteroidia</taxon>
        <taxon>Bacteroidales</taxon>
        <taxon>Dysgonomonadaceae</taxon>
        <taxon>Dysgonomonas</taxon>
    </lineage>
</organism>
<dbReference type="Proteomes" id="UP000184480">
    <property type="component" value="Unassembled WGS sequence"/>
</dbReference>
<evidence type="ECO:0000313" key="2">
    <source>
        <dbReference type="Proteomes" id="UP000184480"/>
    </source>
</evidence>
<sequence length="141" mass="15660">MKNIVNTGIILSARKFLLQELAKPDIALSSMKIYSLIHPNKNLPDTFILVKTVGSFLDIGNVDVDGTLEVCIYAKNIQQDDDQTQPDLSTLDSLVKKIMPVLNDAIFDDTAITSIAPQLVSDSTNRYFYYSLICETKSVKS</sequence>
<dbReference type="EMBL" id="FQUC01000021">
    <property type="protein sequence ID" value="SHG31818.1"/>
    <property type="molecule type" value="Genomic_DNA"/>
</dbReference>